<proteinExistence type="inferred from homology"/>
<feature type="transmembrane region" description="Helical" evidence="4">
    <location>
        <begin position="856"/>
        <end position="874"/>
    </location>
</feature>
<dbReference type="SUPFAM" id="SSF53448">
    <property type="entry name" value="Nucleotide-diphospho-sugar transferases"/>
    <property type="match status" value="1"/>
</dbReference>
<keyword evidence="4" id="KW-0812">Transmembrane</keyword>
<dbReference type="Gene3D" id="3.90.550.10">
    <property type="entry name" value="Spore Coat Polysaccharide Biosynthesis Protein SpsA, Chain A"/>
    <property type="match status" value="1"/>
</dbReference>
<keyword evidence="2" id="KW-0328">Glycosyltransferase</keyword>
<dbReference type="PANTHER" id="PTHR43179">
    <property type="entry name" value="RHAMNOSYLTRANSFERASE WBBL"/>
    <property type="match status" value="1"/>
</dbReference>
<dbReference type="EMBL" id="CAEZUE010000064">
    <property type="protein sequence ID" value="CAB4592410.1"/>
    <property type="molecule type" value="Genomic_DNA"/>
</dbReference>
<evidence type="ECO:0000313" key="5">
    <source>
        <dbReference type="EMBL" id="CAB4592410.1"/>
    </source>
</evidence>
<feature type="transmembrane region" description="Helical" evidence="4">
    <location>
        <begin position="657"/>
        <end position="675"/>
    </location>
</feature>
<dbReference type="GO" id="GO:0016757">
    <property type="term" value="F:glycosyltransferase activity"/>
    <property type="evidence" value="ECO:0007669"/>
    <property type="project" value="UniProtKB-KW"/>
</dbReference>
<feature type="transmembrane region" description="Helical" evidence="4">
    <location>
        <begin position="596"/>
        <end position="618"/>
    </location>
</feature>
<feature type="transmembrane region" description="Helical" evidence="4">
    <location>
        <begin position="510"/>
        <end position="529"/>
    </location>
</feature>
<feature type="transmembrane region" description="Helical" evidence="4">
    <location>
        <begin position="234"/>
        <end position="260"/>
    </location>
</feature>
<keyword evidence="3" id="KW-0808">Transferase</keyword>
<feature type="transmembrane region" description="Helical" evidence="4">
    <location>
        <begin position="346"/>
        <end position="366"/>
    </location>
</feature>
<dbReference type="Pfam" id="PF13641">
    <property type="entry name" value="Glyco_tranf_2_3"/>
    <property type="match status" value="1"/>
</dbReference>
<evidence type="ECO:0000256" key="4">
    <source>
        <dbReference type="SAM" id="Phobius"/>
    </source>
</evidence>
<sequence>MAVRESISVVVVSRRHHDRLTDTLAALERGGLINDTVVVNATGSPLASPRGTTVVDAPVDVSLSDAVSRAVTSRPKDTVWILRDDTTPREGALAALASVLDTSPSAGIVGPKQLDADNPGEILEMGESLSFSGRSVQLAERELDQGQYDRSSDVLAVGEAGMLVRREVWEALGGFDSSLEVVDGALDFCYRARTAGWRVEVVPTAAIDAKDSSLEAYLGEVSAGRVRRENARSWAFRLLATSALWALPFIAVAIVAGAFVRGVGRVMVKKPAPFAELSGAIAGMVRIGAVSASRRSRAAIATQPIGGAKLFVTRAEIARRRALERDEERAAREELDSTPRLPFGHLGVWLTVAAALIGAIVSRNLFGSEAVAGGGLVPLDGSIVDLWRSVGATWSAAAGGSATAPDGFAALIAIIGSLTWWSPNTAIVALWILAIPLSFVAAWIASAPFHTSSVGAALTATVWAMLPTLHVALGEGRVGAVLAHILIPLAVRALWGTGVVSAAWFALLGAALWVAVPALAPLIVLAVILRAVTGRPWFVLAIVPAVALEWPRILEAVASSPLRYFADRGVPLPTTSAGTSSLGLWPQIPAVPFLDATISAIVLWALVACVLAATVWVVLAGNSQLGVLTALGSLAVLWATLISGLPLSSIDGEGVGVFLGPLIDVIWLAGAIGFGRAVTLLPSALRVISLPVVAAVAALSILAIAAPLLGETPAGPSRARTVPAYVEAETNSREGAGTLVIAVKEDGIVAEVRRNSGTTLSDWTASVATRTTLGDREDEIAILAGNLIVESGFDAVAAASALNLAFIVLDDDPSSPTVSAISSHPGLAQVGVTDLGVLWTVLDSDGQSEPVPARNTLYIAIAGLVGLVTFVLAIPTTLPRRRRIDDELAVSTGDDNG</sequence>
<feature type="transmembrane region" description="Helical" evidence="4">
    <location>
        <begin position="536"/>
        <end position="554"/>
    </location>
</feature>
<accession>A0A6J6FVL1</accession>
<reference evidence="5" key="1">
    <citation type="submission" date="2020-05" db="EMBL/GenBank/DDBJ databases">
        <authorList>
            <person name="Chiriac C."/>
            <person name="Salcher M."/>
            <person name="Ghai R."/>
            <person name="Kavagutti S V."/>
        </authorList>
    </citation>
    <scope>NUCLEOTIDE SEQUENCE</scope>
</reference>
<organism evidence="5">
    <name type="scientific">freshwater metagenome</name>
    <dbReference type="NCBI Taxonomy" id="449393"/>
    <lineage>
        <taxon>unclassified sequences</taxon>
        <taxon>metagenomes</taxon>
        <taxon>ecological metagenomes</taxon>
    </lineage>
</organism>
<feature type="transmembrane region" description="Helical" evidence="4">
    <location>
        <begin position="625"/>
        <end position="645"/>
    </location>
</feature>
<feature type="transmembrane region" description="Helical" evidence="4">
    <location>
        <begin position="485"/>
        <end position="504"/>
    </location>
</feature>
<evidence type="ECO:0000256" key="3">
    <source>
        <dbReference type="ARBA" id="ARBA00022679"/>
    </source>
</evidence>
<gene>
    <name evidence="5" type="ORF">UFOPK1788_00604</name>
</gene>
<dbReference type="AlphaFoldDB" id="A0A6J6FVL1"/>
<feature type="transmembrane region" description="Helical" evidence="4">
    <location>
        <begin position="426"/>
        <end position="446"/>
    </location>
</feature>
<evidence type="ECO:0000256" key="2">
    <source>
        <dbReference type="ARBA" id="ARBA00022676"/>
    </source>
</evidence>
<keyword evidence="4" id="KW-0472">Membrane</keyword>
<comment type="similarity">
    <text evidence="1">Belongs to the glycosyltransferase 2 family.</text>
</comment>
<feature type="transmembrane region" description="Helical" evidence="4">
    <location>
        <begin position="452"/>
        <end position="473"/>
    </location>
</feature>
<feature type="transmembrane region" description="Helical" evidence="4">
    <location>
        <begin position="687"/>
        <end position="709"/>
    </location>
</feature>
<name>A0A6J6FVL1_9ZZZZ</name>
<feature type="transmembrane region" description="Helical" evidence="4">
    <location>
        <begin position="386"/>
        <end position="414"/>
    </location>
</feature>
<dbReference type="PANTHER" id="PTHR43179:SF12">
    <property type="entry name" value="GALACTOFURANOSYLTRANSFERASE GLFT2"/>
    <property type="match status" value="1"/>
</dbReference>
<dbReference type="InterPro" id="IPR029044">
    <property type="entry name" value="Nucleotide-diphossugar_trans"/>
</dbReference>
<protein>
    <submittedName>
        <fullName evidence="5">Unannotated protein</fullName>
    </submittedName>
</protein>
<keyword evidence="4" id="KW-1133">Transmembrane helix</keyword>
<evidence type="ECO:0000256" key="1">
    <source>
        <dbReference type="ARBA" id="ARBA00006739"/>
    </source>
</evidence>